<evidence type="ECO:0000313" key="1">
    <source>
        <dbReference type="EMBL" id="TPP64560.1"/>
    </source>
</evidence>
<comment type="caution">
    <text evidence="1">The sequence shown here is derived from an EMBL/GenBank/DDBJ whole genome shotgun (WGS) entry which is preliminary data.</text>
</comment>
<gene>
    <name evidence="1" type="ORF">FGIG_06801</name>
</gene>
<protein>
    <submittedName>
        <fullName evidence="1">Uncharacterized protein</fullName>
    </submittedName>
</protein>
<dbReference type="Proteomes" id="UP000316759">
    <property type="component" value="Unassembled WGS sequence"/>
</dbReference>
<reference evidence="1 2" key="1">
    <citation type="submission" date="2019-04" db="EMBL/GenBank/DDBJ databases">
        <title>Annotation for the trematode Fasciola gigantica.</title>
        <authorList>
            <person name="Choi Y.-J."/>
        </authorList>
    </citation>
    <scope>NUCLEOTIDE SEQUENCE [LARGE SCALE GENOMIC DNA]</scope>
    <source>
        <strain evidence="1">Uganda_cow_1</strain>
    </source>
</reference>
<accession>A0A504Z4Q5</accession>
<sequence>MPMFCSCIFKGAVSAVSSHIFPGKRGLLL</sequence>
<proteinExistence type="predicted"/>
<evidence type="ECO:0000313" key="2">
    <source>
        <dbReference type="Proteomes" id="UP000316759"/>
    </source>
</evidence>
<dbReference type="AlphaFoldDB" id="A0A504Z4Q5"/>
<organism evidence="1 2">
    <name type="scientific">Fasciola gigantica</name>
    <name type="common">Giant liver fluke</name>
    <dbReference type="NCBI Taxonomy" id="46835"/>
    <lineage>
        <taxon>Eukaryota</taxon>
        <taxon>Metazoa</taxon>
        <taxon>Spiralia</taxon>
        <taxon>Lophotrochozoa</taxon>
        <taxon>Platyhelminthes</taxon>
        <taxon>Trematoda</taxon>
        <taxon>Digenea</taxon>
        <taxon>Plagiorchiida</taxon>
        <taxon>Echinostomata</taxon>
        <taxon>Echinostomatoidea</taxon>
        <taxon>Fasciolidae</taxon>
        <taxon>Fasciola</taxon>
    </lineage>
</organism>
<dbReference type="EMBL" id="SUNJ01004268">
    <property type="protein sequence ID" value="TPP64560.1"/>
    <property type="molecule type" value="Genomic_DNA"/>
</dbReference>
<name>A0A504Z4Q5_FASGI</name>
<keyword evidence="2" id="KW-1185">Reference proteome</keyword>